<reference evidence="2 3" key="1">
    <citation type="journal article" date="2013" name="Genome Announc.">
        <title>Draft Genome Sequence of an Alphaproteobacterium, Caenispirillum salinarum AK4(T), Isolated from a Solar Saltern.</title>
        <authorList>
            <person name="Khatri I."/>
            <person name="Singh A."/>
            <person name="Korpole S."/>
            <person name="Pinnaka A.K."/>
            <person name="Subramanian S."/>
        </authorList>
    </citation>
    <scope>NUCLEOTIDE SEQUENCE [LARGE SCALE GENOMIC DNA]</scope>
    <source>
        <strain evidence="2 3">AK4</strain>
    </source>
</reference>
<dbReference type="EMBL" id="ANHY01000026">
    <property type="protein sequence ID" value="EKV26621.1"/>
    <property type="molecule type" value="Genomic_DNA"/>
</dbReference>
<evidence type="ECO:0000313" key="2">
    <source>
        <dbReference type="EMBL" id="EKV26621.1"/>
    </source>
</evidence>
<gene>
    <name evidence="2" type="ORF">C882_2248</name>
</gene>
<evidence type="ECO:0000259" key="1">
    <source>
        <dbReference type="PROSITE" id="PS50943"/>
    </source>
</evidence>
<comment type="caution">
    <text evidence="2">The sequence shown here is derived from an EMBL/GenBank/DDBJ whole genome shotgun (WGS) entry which is preliminary data.</text>
</comment>
<dbReference type="InterPro" id="IPR010982">
    <property type="entry name" value="Lambda_DNA-bd_dom_sf"/>
</dbReference>
<organism evidence="2 3">
    <name type="scientific">Caenispirillum salinarum AK4</name>
    <dbReference type="NCBI Taxonomy" id="1238182"/>
    <lineage>
        <taxon>Bacteria</taxon>
        <taxon>Pseudomonadati</taxon>
        <taxon>Pseudomonadota</taxon>
        <taxon>Alphaproteobacteria</taxon>
        <taxon>Rhodospirillales</taxon>
        <taxon>Novispirillaceae</taxon>
        <taxon>Caenispirillum</taxon>
    </lineage>
</organism>
<sequence>MATCIACGADNATEKVLASYDDDAFGIPVTIKNAVVEHSCPECGFEGVEIPDTEDLEAAIAIARVLLPIALRGPEIRFLRKACGMTGKQFATELDCDNASLSRWENHGGQGSFTDKQIRDVVAGILHPRVPAVTLKPGEFLRMRIVCLEEGAALPRLVLERVRLKDGATHEKSDEWDICDEAA</sequence>
<protein>
    <recommendedName>
        <fullName evidence="1">HTH cro/C1-type domain-containing protein</fullName>
    </recommendedName>
</protein>
<feature type="domain" description="HTH cro/C1-type" evidence="1">
    <location>
        <begin position="76"/>
        <end position="106"/>
    </location>
</feature>
<keyword evidence="3" id="KW-1185">Reference proteome</keyword>
<dbReference type="GO" id="GO:0003677">
    <property type="term" value="F:DNA binding"/>
    <property type="evidence" value="ECO:0007669"/>
    <property type="project" value="InterPro"/>
</dbReference>
<dbReference type="PROSITE" id="PS50943">
    <property type="entry name" value="HTH_CROC1"/>
    <property type="match status" value="1"/>
</dbReference>
<dbReference type="Gene3D" id="1.10.260.40">
    <property type="entry name" value="lambda repressor-like DNA-binding domains"/>
    <property type="match status" value="1"/>
</dbReference>
<dbReference type="RefSeq" id="WP_009542643.1">
    <property type="nucleotide sequence ID" value="NZ_ANHY01000026.1"/>
</dbReference>
<evidence type="ECO:0000313" key="3">
    <source>
        <dbReference type="Proteomes" id="UP000009881"/>
    </source>
</evidence>
<dbReference type="CDD" id="cd00093">
    <property type="entry name" value="HTH_XRE"/>
    <property type="match status" value="1"/>
</dbReference>
<dbReference type="OrthoDB" id="7352402at2"/>
<dbReference type="AlphaFoldDB" id="K9HD33"/>
<dbReference type="Proteomes" id="UP000009881">
    <property type="component" value="Unassembled WGS sequence"/>
</dbReference>
<dbReference type="STRING" id="1238182.C882_2248"/>
<proteinExistence type="predicted"/>
<name>K9HD33_9PROT</name>
<accession>K9HD33</accession>
<dbReference type="SUPFAM" id="SSF47413">
    <property type="entry name" value="lambda repressor-like DNA-binding domains"/>
    <property type="match status" value="1"/>
</dbReference>
<dbReference type="InterPro" id="IPR001387">
    <property type="entry name" value="Cro/C1-type_HTH"/>
</dbReference>
<dbReference type="eggNOG" id="COG2944">
    <property type="taxonomic scope" value="Bacteria"/>
</dbReference>